<dbReference type="PANTHER" id="PTHR13271:SF137">
    <property type="entry name" value="SET DOMAIN-CONTAINING PROTEIN"/>
    <property type="match status" value="1"/>
</dbReference>
<dbReference type="InterPro" id="IPR001214">
    <property type="entry name" value="SET_dom"/>
</dbReference>
<feature type="signal peptide" evidence="1">
    <location>
        <begin position="1"/>
        <end position="20"/>
    </location>
</feature>
<dbReference type="GO" id="GO:0016279">
    <property type="term" value="F:protein-lysine N-methyltransferase activity"/>
    <property type="evidence" value="ECO:0007669"/>
    <property type="project" value="TreeGrafter"/>
</dbReference>
<dbReference type="InterPro" id="IPR046341">
    <property type="entry name" value="SET_dom_sf"/>
</dbReference>
<sequence>MFSALILTTAVALNGVGVSAFAPTPSVHSATSTLSPLQMSDDGYYIEVDECSQRNIAPFDEWATNCGVQRVDGFRLAPTNPDDQYNQDDISALIDVDMPAGQPVLGIPADMILTSTNARLELEAISDSLDESILNSDAGGVRKAVELLSRLGAGDTTPKFYLFLKVLLEYSRGTDSPYYPWLDSMPRLYYNSVSMTDFCYECLPPLVFSLSRRERVKFDNFYDALQKIENVFPEEMKQDKDVLLKWVFNVVHTRCFTGNQNGNSGNEDGIGEGGKNGEEQKIIPMADFLNHGTETDCEISYDEEGNCNVYTSRDVPAGSQLKISYGCPTNPSEFFATYGFLDETSPATFCKIMNIQPTPELRTIGLDFSRMLFFKDTGDISAEVWDVLLYSKVLANNLETKQAFYDAHVNGDGDTKSAIHEQYMDQTSAALKDHVDIFLEQLDVLSAKSDGKDWNDHPRLPLILRHNEFVKTTFENVKIRLDPMVEQYQYQQA</sequence>
<dbReference type="Pfam" id="PF00856">
    <property type="entry name" value="SET"/>
    <property type="match status" value="1"/>
</dbReference>
<keyword evidence="1" id="KW-0732">Signal</keyword>
<accession>A0A7S4AK21</accession>
<dbReference type="EMBL" id="HBIX01014244">
    <property type="protein sequence ID" value="CAE0717701.1"/>
    <property type="molecule type" value="Transcribed_RNA"/>
</dbReference>
<dbReference type="PANTHER" id="PTHR13271">
    <property type="entry name" value="UNCHARACTERIZED PUTATIVE METHYLTRANSFERASE"/>
    <property type="match status" value="1"/>
</dbReference>
<reference evidence="3" key="1">
    <citation type="submission" date="2021-01" db="EMBL/GenBank/DDBJ databases">
        <authorList>
            <person name="Corre E."/>
            <person name="Pelletier E."/>
            <person name="Niang G."/>
            <person name="Scheremetjew M."/>
            <person name="Finn R."/>
            <person name="Kale V."/>
            <person name="Holt S."/>
            <person name="Cochrane G."/>
            <person name="Meng A."/>
            <person name="Brown T."/>
            <person name="Cohen L."/>
        </authorList>
    </citation>
    <scope>NUCLEOTIDE SEQUENCE</scope>
    <source>
        <strain evidence="3">10249 10 AB</strain>
    </source>
</reference>
<protein>
    <recommendedName>
        <fullName evidence="2">SET domain-containing protein</fullName>
    </recommendedName>
</protein>
<dbReference type="AlphaFoldDB" id="A0A7S4AK21"/>
<dbReference type="InterPro" id="IPR050600">
    <property type="entry name" value="SETD3_SETD6_MTase"/>
</dbReference>
<evidence type="ECO:0000259" key="2">
    <source>
        <dbReference type="Pfam" id="PF00856"/>
    </source>
</evidence>
<dbReference type="SUPFAM" id="SSF82199">
    <property type="entry name" value="SET domain"/>
    <property type="match status" value="1"/>
</dbReference>
<organism evidence="3">
    <name type="scientific">Pseudo-nitzschia australis</name>
    <dbReference type="NCBI Taxonomy" id="44445"/>
    <lineage>
        <taxon>Eukaryota</taxon>
        <taxon>Sar</taxon>
        <taxon>Stramenopiles</taxon>
        <taxon>Ochrophyta</taxon>
        <taxon>Bacillariophyta</taxon>
        <taxon>Bacillariophyceae</taxon>
        <taxon>Bacillariophycidae</taxon>
        <taxon>Bacillariales</taxon>
        <taxon>Bacillariaceae</taxon>
        <taxon>Pseudo-nitzschia</taxon>
    </lineage>
</organism>
<name>A0A7S4AK21_9STRA</name>
<evidence type="ECO:0000256" key="1">
    <source>
        <dbReference type="SAM" id="SignalP"/>
    </source>
</evidence>
<dbReference type="Gene3D" id="3.90.1410.10">
    <property type="entry name" value="set domain protein methyltransferase, domain 1"/>
    <property type="match status" value="1"/>
</dbReference>
<proteinExistence type="predicted"/>
<feature type="domain" description="SET" evidence="2">
    <location>
        <begin position="207"/>
        <end position="326"/>
    </location>
</feature>
<feature type="chain" id="PRO_5030733126" description="SET domain-containing protein" evidence="1">
    <location>
        <begin position="21"/>
        <end position="493"/>
    </location>
</feature>
<gene>
    <name evidence="3" type="ORF">PAUS00366_LOCUS10453</name>
</gene>
<evidence type="ECO:0000313" key="3">
    <source>
        <dbReference type="EMBL" id="CAE0717701.1"/>
    </source>
</evidence>
<dbReference type="CDD" id="cd10527">
    <property type="entry name" value="SET_LSMT"/>
    <property type="match status" value="1"/>
</dbReference>